<proteinExistence type="predicted"/>
<gene>
    <name evidence="1" type="ORF">GCM10022231_13050</name>
</gene>
<accession>A0ABP7NWU2</accession>
<dbReference type="Pfam" id="PF09365">
    <property type="entry name" value="DUF2461"/>
    <property type="match status" value="1"/>
</dbReference>
<dbReference type="PANTHER" id="PTHR36452">
    <property type="entry name" value="CHROMOSOME 12, WHOLE GENOME SHOTGUN SEQUENCE"/>
    <property type="match status" value="1"/>
</dbReference>
<name>A0ABP7NWU2_9ACTN</name>
<reference evidence="2" key="1">
    <citation type="journal article" date="2019" name="Int. J. Syst. Evol. Microbiol.">
        <title>The Global Catalogue of Microorganisms (GCM) 10K type strain sequencing project: providing services to taxonomists for standard genome sequencing and annotation.</title>
        <authorList>
            <consortium name="The Broad Institute Genomics Platform"/>
            <consortium name="The Broad Institute Genome Sequencing Center for Infectious Disease"/>
            <person name="Wu L."/>
            <person name="Ma J."/>
        </authorList>
    </citation>
    <scope>NUCLEOTIDE SEQUENCE [LARGE SCALE GENOMIC DNA]</scope>
    <source>
        <strain evidence="2">JCM 16923</strain>
    </source>
</reference>
<protein>
    <submittedName>
        <fullName evidence="1">DUF2461 domain-containing protein</fullName>
    </submittedName>
</protein>
<evidence type="ECO:0000313" key="1">
    <source>
        <dbReference type="EMBL" id="GAA3955766.1"/>
    </source>
</evidence>
<dbReference type="NCBIfam" id="TIGR02453">
    <property type="entry name" value="TIGR02453 family protein"/>
    <property type="match status" value="1"/>
</dbReference>
<dbReference type="InterPro" id="IPR015996">
    <property type="entry name" value="UCP028451"/>
</dbReference>
<dbReference type="PIRSF" id="PIRSF028451">
    <property type="entry name" value="UCP028451"/>
    <property type="match status" value="1"/>
</dbReference>
<dbReference type="InterPro" id="IPR012808">
    <property type="entry name" value="CHP02453"/>
</dbReference>
<dbReference type="EMBL" id="BAAAZW010000003">
    <property type="protein sequence ID" value="GAA3955766.1"/>
    <property type="molecule type" value="Genomic_DNA"/>
</dbReference>
<organism evidence="1 2">
    <name type="scientific">Gordonia caeni</name>
    <dbReference type="NCBI Taxonomy" id="1007097"/>
    <lineage>
        <taxon>Bacteria</taxon>
        <taxon>Bacillati</taxon>
        <taxon>Actinomycetota</taxon>
        <taxon>Actinomycetes</taxon>
        <taxon>Mycobacteriales</taxon>
        <taxon>Gordoniaceae</taxon>
        <taxon>Gordonia</taxon>
    </lineage>
</organism>
<comment type="caution">
    <text evidence="1">The sequence shown here is derived from an EMBL/GenBank/DDBJ whole genome shotgun (WGS) entry which is preliminary data.</text>
</comment>
<dbReference type="PANTHER" id="PTHR36452:SF1">
    <property type="entry name" value="DUF2461 DOMAIN-CONTAINING PROTEIN"/>
    <property type="match status" value="1"/>
</dbReference>
<dbReference type="Proteomes" id="UP001418444">
    <property type="component" value="Unassembled WGS sequence"/>
</dbReference>
<evidence type="ECO:0000313" key="2">
    <source>
        <dbReference type="Proteomes" id="UP001418444"/>
    </source>
</evidence>
<keyword evidence="2" id="KW-1185">Reference proteome</keyword>
<dbReference type="RefSeq" id="WP_344781849.1">
    <property type="nucleotide sequence ID" value="NZ_BAAAZW010000003.1"/>
</dbReference>
<sequence length="210" mass="23730">MTFDGFPEAALDFYDDLEIDNSKVFWEANKEVYKTAVAAPMTALTDQLADEFGTAKIFRPYRDVRFSKDKTPYKTHQGAFVAAAPATGYYVELRAPGFRAGGGFYHAEPDRLAALRTAMDHPRRGAELEEILASLTATGWEIGGDRLKTAPRGWDKDHPRIELLRYKSLTAMRDYGFDEVIHTPALVDRVRSDWRSLAPLIDWVTEHGRS</sequence>